<dbReference type="RefSeq" id="WP_012198944.1">
    <property type="nucleotide sequence ID" value="NC_010001.1"/>
</dbReference>
<gene>
    <name evidence="2" type="ordered locus">Cphy_0913</name>
</gene>
<name>A9KLG9_LACP7</name>
<dbReference type="EMBL" id="CP000885">
    <property type="protein sequence ID" value="ABX41298.1"/>
    <property type="molecule type" value="Genomic_DNA"/>
</dbReference>
<dbReference type="Proteomes" id="UP000000370">
    <property type="component" value="Chromosome"/>
</dbReference>
<feature type="transmembrane region" description="Helical" evidence="1">
    <location>
        <begin position="50"/>
        <end position="70"/>
    </location>
</feature>
<keyword evidence="1" id="KW-1133">Transmembrane helix</keyword>
<dbReference type="HOGENOM" id="CLU_093410_0_0_9"/>
<organism evidence="2 3">
    <name type="scientific">Lachnoclostridium phytofermentans (strain ATCC 700394 / DSM 18823 / ISDg)</name>
    <name type="common">Clostridium phytofermentans</name>
    <dbReference type="NCBI Taxonomy" id="357809"/>
    <lineage>
        <taxon>Bacteria</taxon>
        <taxon>Bacillati</taxon>
        <taxon>Bacillota</taxon>
        <taxon>Clostridia</taxon>
        <taxon>Lachnospirales</taxon>
        <taxon>Lachnospiraceae</taxon>
    </lineage>
</organism>
<dbReference type="AlphaFoldDB" id="A9KLG9"/>
<dbReference type="STRING" id="357809.Cphy_0913"/>
<feature type="transmembrane region" description="Helical" evidence="1">
    <location>
        <begin position="179"/>
        <end position="198"/>
    </location>
</feature>
<accession>A9KLG9</accession>
<feature type="transmembrane region" description="Helical" evidence="1">
    <location>
        <begin position="151"/>
        <end position="172"/>
    </location>
</feature>
<evidence type="ECO:0000256" key="1">
    <source>
        <dbReference type="SAM" id="Phobius"/>
    </source>
</evidence>
<feature type="transmembrane region" description="Helical" evidence="1">
    <location>
        <begin position="118"/>
        <end position="145"/>
    </location>
</feature>
<evidence type="ECO:0000313" key="3">
    <source>
        <dbReference type="Proteomes" id="UP000000370"/>
    </source>
</evidence>
<feature type="transmembrane region" description="Helical" evidence="1">
    <location>
        <begin position="210"/>
        <end position="230"/>
    </location>
</feature>
<feature type="transmembrane region" description="Helical" evidence="1">
    <location>
        <begin position="76"/>
        <end position="97"/>
    </location>
</feature>
<evidence type="ECO:0000313" key="2">
    <source>
        <dbReference type="EMBL" id="ABX41298.1"/>
    </source>
</evidence>
<dbReference type="eggNOG" id="ENOG5030ISX">
    <property type="taxonomic scope" value="Bacteria"/>
</dbReference>
<reference evidence="3" key="1">
    <citation type="submission" date="2007-11" db="EMBL/GenBank/DDBJ databases">
        <title>Complete genome sequence of Clostridium phytofermentans ISDg.</title>
        <authorList>
            <person name="Leschine S.B."/>
            <person name="Warnick T.A."/>
            <person name="Blanchard J.L."/>
            <person name="Schnell D.J."/>
            <person name="Petit E.L."/>
            <person name="LaTouf W.G."/>
            <person name="Copeland A."/>
            <person name="Lucas S."/>
            <person name="Lapidus A."/>
            <person name="Barry K."/>
            <person name="Glavina del Rio T."/>
            <person name="Dalin E."/>
            <person name="Tice H."/>
            <person name="Pitluck S."/>
            <person name="Kiss H."/>
            <person name="Brettin T."/>
            <person name="Bruce D."/>
            <person name="Detter J.C."/>
            <person name="Han C."/>
            <person name="Kuske C."/>
            <person name="Schmutz J."/>
            <person name="Larimer F."/>
            <person name="Land M."/>
            <person name="Hauser L."/>
            <person name="Kyrpides N."/>
            <person name="Kim E.A."/>
            <person name="Richardson P."/>
        </authorList>
    </citation>
    <scope>NUCLEOTIDE SEQUENCE [LARGE SCALE GENOMIC DNA]</scope>
    <source>
        <strain evidence="3">ATCC 700394 / DSM 18823 / ISDg</strain>
    </source>
</reference>
<protein>
    <submittedName>
        <fullName evidence="2">Uncharacterized protein</fullName>
    </submittedName>
</protein>
<dbReference type="KEGG" id="cpy:Cphy_0913"/>
<keyword evidence="1" id="KW-0812">Transmembrane</keyword>
<dbReference type="OrthoDB" id="1911369at2"/>
<keyword evidence="3" id="KW-1185">Reference proteome</keyword>
<keyword evidence="1" id="KW-0472">Membrane</keyword>
<sequence>MDIKIPQMDMKKLETIVNTGVRTKISFLGYLKRSFQELGWKYIFHDKIELMIIGVVGILMLLLSMANVSITDMSSLYQLTFLVSPILYLSVVVFSFYHSKEKGAFEIEMTCKYNLYQLAALRMFSFSIIGMFINTACIVVIGLVFERVDLIRMTVISITGLFLFSTVFLYSLMKFRWKFLKYIVIVAWFGINLTFYHFGSEVYLSFLMKIPLYIHFVITMVCAILYVRNLNKLVNYRRKKGEI</sequence>
<proteinExistence type="predicted"/>